<dbReference type="InterPro" id="IPR000089">
    <property type="entry name" value="Biotin_lipoyl"/>
</dbReference>
<evidence type="ECO:0000256" key="2">
    <source>
        <dbReference type="SAM" id="MobiDB-lite"/>
    </source>
</evidence>
<organism evidence="4 5">
    <name type="scientific">Bdellovibrio reynosensis</name>
    <dbReference type="NCBI Taxonomy" id="2835041"/>
    <lineage>
        <taxon>Bacteria</taxon>
        <taxon>Pseudomonadati</taxon>
        <taxon>Bdellovibrionota</taxon>
        <taxon>Bdellovibrionia</taxon>
        <taxon>Bdellovibrionales</taxon>
        <taxon>Pseudobdellovibrionaceae</taxon>
        <taxon>Bdellovibrio</taxon>
    </lineage>
</organism>
<dbReference type="RefSeq" id="WP_243536884.1">
    <property type="nucleotide sequence ID" value="NZ_CP093442.1"/>
</dbReference>
<dbReference type="InterPro" id="IPR011053">
    <property type="entry name" value="Single_hybrid_motif"/>
</dbReference>
<gene>
    <name evidence="4" type="ORF">MNR06_13490</name>
</gene>
<dbReference type="Proteomes" id="UP000830116">
    <property type="component" value="Chromosome"/>
</dbReference>
<dbReference type="PANTHER" id="PTHR18866">
    <property type="entry name" value="CARBOXYLASE:PYRUVATE/ACETYL-COA/PROPIONYL-COA CARBOXYLASE"/>
    <property type="match status" value="1"/>
</dbReference>
<evidence type="ECO:0000259" key="3">
    <source>
        <dbReference type="PROSITE" id="PS50968"/>
    </source>
</evidence>
<dbReference type="InterPro" id="IPR001882">
    <property type="entry name" value="Biotin_BS"/>
</dbReference>
<feature type="domain" description="Lipoyl-binding" evidence="3">
    <location>
        <begin position="46"/>
        <end position="121"/>
    </location>
</feature>
<dbReference type="Pfam" id="PF00364">
    <property type="entry name" value="Biotin_lipoyl"/>
    <property type="match status" value="1"/>
</dbReference>
<keyword evidence="5" id="KW-1185">Reference proteome</keyword>
<dbReference type="PANTHER" id="PTHR18866:SF33">
    <property type="entry name" value="METHYLCROTONOYL-COA CARBOXYLASE SUBUNIT ALPHA, MITOCHONDRIAL-RELATED"/>
    <property type="match status" value="1"/>
</dbReference>
<feature type="region of interest" description="Disordered" evidence="2">
    <location>
        <begin position="38"/>
        <end position="57"/>
    </location>
</feature>
<dbReference type="SUPFAM" id="SSF51230">
    <property type="entry name" value="Single hybrid motif"/>
    <property type="match status" value="1"/>
</dbReference>
<dbReference type="Gene3D" id="2.40.50.100">
    <property type="match status" value="1"/>
</dbReference>
<dbReference type="CDD" id="cd06850">
    <property type="entry name" value="biotinyl_domain"/>
    <property type="match status" value="1"/>
</dbReference>
<proteinExistence type="predicted"/>
<evidence type="ECO:0000313" key="4">
    <source>
        <dbReference type="EMBL" id="UOF00710.1"/>
    </source>
</evidence>
<evidence type="ECO:0000313" key="5">
    <source>
        <dbReference type="Proteomes" id="UP000830116"/>
    </source>
</evidence>
<accession>A0ABY4C720</accession>
<dbReference type="PROSITE" id="PS00188">
    <property type="entry name" value="BIOTIN"/>
    <property type="match status" value="1"/>
</dbReference>
<protein>
    <submittedName>
        <fullName evidence="4">Acetyl-CoA carboxylase biotin carboxyl carrier protein subunit</fullName>
    </submittedName>
</protein>
<name>A0ABY4C720_9BACT</name>
<reference evidence="4" key="1">
    <citation type="submission" date="2022-03" db="EMBL/GenBank/DDBJ databases">
        <title>Genome Identification and Characterization of new species Bdellovibrio reynosense LBG001 sp. nov. from a Mexico soil sample.</title>
        <authorList>
            <person name="Camilli A."/>
            <person name="Ajao Y."/>
            <person name="Guo X."/>
        </authorList>
    </citation>
    <scope>NUCLEOTIDE SEQUENCE</scope>
    <source>
        <strain evidence="4">LBG001</strain>
    </source>
</reference>
<keyword evidence="1" id="KW-0092">Biotin</keyword>
<dbReference type="InterPro" id="IPR050856">
    <property type="entry name" value="Biotin_carboxylase_complex"/>
</dbReference>
<sequence length="125" mass="13248">MEMKIRVDGVDHKVQAQLLKGTMWVHLNGRTFTIDTAAGKKGRKKGGASGSSDQIVSPMPGKVTKILVSPGASIQAGQSVLVMEAMKMEYTLKADIAGVIDSIQCTVGEQVALGKLLVKIQPEKA</sequence>
<evidence type="ECO:0000256" key="1">
    <source>
        <dbReference type="ARBA" id="ARBA00023267"/>
    </source>
</evidence>
<dbReference type="EMBL" id="CP093442">
    <property type="protein sequence ID" value="UOF00710.1"/>
    <property type="molecule type" value="Genomic_DNA"/>
</dbReference>
<dbReference type="PROSITE" id="PS50968">
    <property type="entry name" value="BIOTINYL_LIPOYL"/>
    <property type="match status" value="1"/>
</dbReference>